<evidence type="ECO:0000256" key="2">
    <source>
        <dbReference type="ARBA" id="ARBA00010363"/>
    </source>
</evidence>
<dbReference type="EC" id="4.4.1.5" evidence="3 9"/>
<dbReference type="EMBL" id="CP060783">
    <property type="protein sequence ID" value="QNP48937.1"/>
    <property type="molecule type" value="Genomic_DNA"/>
</dbReference>
<organism evidence="12 13">
    <name type="scientific">Diaphorobacter aerolatus</name>
    <dbReference type="NCBI Taxonomy" id="1288495"/>
    <lineage>
        <taxon>Bacteria</taxon>
        <taxon>Pseudomonadati</taxon>
        <taxon>Pseudomonadota</taxon>
        <taxon>Betaproteobacteria</taxon>
        <taxon>Burkholderiales</taxon>
        <taxon>Comamonadaceae</taxon>
        <taxon>Diaphorobacter</taxon>
    </lineage>
</organism>
<comment type="cofactor">
    <cofactor evidence="9">
        <name>Ni(2+)</name>
        <dbReference type="ChEBI" id="CHEBI:49786"/>
    </cofactor>
    <text evidence="9">Binds 1 nickel ion per subunit.</text>
</comment>
<dbReference type="Pfam" id="PF00903">
    <property type="entry name" value="Glyoxalase"/>
    <property type="match status" value="1"/>
</dbReference>
<comment type="catalytic activity">
    <reaction evidence="6 9">
        <text>(R)-S-lactoylglutathione = methylglyoxal + glutathione</text>
        <dbReference type="Rhea" id="RHEA:19069"/>
        <dbReference type="ChEBI" id="CHEBI:17158"/>
        <dbReference type="ChEBI" id="CHEBI:57474"/>
        <dbReference type="ChEBI" id="CHEBI:57925"/>
        <dbReference type="EC" id="4.4.1.5"/>
    </reaction>
</comment>
<evidence type="ECO:0000259" key="11">
    <source>
        <dbReference type="PROSITE" id="PS51819"/>
    </source>
</evidence>
<evidence type="ECO:0000313" key="13">
    <source>
        <dbReference type="Proteomes" id="UP000516028"/>
    </source>
</evidence>
<evidence type="ECO:0000256" key="9">
    <source>
        <dbReference type="RuleBase" id="RU361179"/>
    </source>
</evidence>
<dbReference type="GO" id="GO:0019243">
    <property type="term" value="P:methylglyoxal catabolic process to D-lactate via S-lactoyl-glutathione"/>
    <property type="evidence" value="ECO:0007669"/>
    <property type="project" value="TreeGrafter"/>
</dbReference>
<dbReference type="RefSeq" id="WP_187724529.1">
    <property type="nucleotide sequence ID" value="NZ_CP060783.1"/>
</dbReference>
<evidence type="ECO:0000313" key="12">
    <source>
        <dbReference type="EMBL" id="QNP48937.1"/>
    </source>
</evidence>
<comment type="pathway">
    <text evidence="1 9">Secondary metabolite metabolism; methylglyoxal degradation; (R)-lactate from methylglyoxal: step 1/2.</text>
</comment>
<dbReference type="PANTHER" id="PTHR46036:SF5">
    <property type="entry name" value="LACTOYLGLUTATHIONE LYASE"/>
    <property type="match status" value="1"/>
</dbReference>
<dbReference type="GO" id="GO:0046872">
    <property type="term" value="F:metal ion binding"/>
    <property type="evidence" value="ECO:0007669"/>
    <property type="project" value="UniProtKB-UniRule"/>
</dbReference>
<name>A0A7H0GKX1_9BURK</name>
<dbReference type="GO" id="GO:0005737">
    <property type="term" value="C:cytoplasm"/>
    <property type="evidence" value="ECO:0007669"/>
    <property type="project" value="TreeGrafter"/>
</dbReference>
<dbReference type="Gene3D" id="3.10.180.10">
    <property type="entry name" value="2,3-Dihydroxybiphenyl 1,2-Dioxygenase, domain 1"/>
    <property type="match status" value="1"/>
</dbReference>
<feature type="region of interest" description="Disordered" evidence="10">
    <location>
        <begin position="128"/>
        <end position="149"/>
    </location>
</feature>
<comment type="cofactor">
    <cofactor evidence="8">
        <name>Zn(2+)</name>
        <dbReference type="ChEBI" id="CHEBI:29105"/>
    </cofactor>
    <text evidence="8">Binds 1 zinc ion per subunit. In the homodimer, two zinc ions are bound between subunits.</text>
</comment>
<keyword evidence="4 8" id="KW-0479">Metal-binding</keyword>
<evidence type="ECO:0000256" key="4">
    <source>
        <dbReference type="ARBA" id="ARBA00022723"/>
    </source>
</evidence>
<feature type="domain" description="VOC" evidence="11">
    <location>
        <begin position="2"/>
        <end position="127"/>
    </location>
</feature>
<evidence type="ECO:0000256" key="3">
    <source>
        <dbReference type="ARBA" id="ARBA00012081"/>
    </source>
</evidence>
<dbReference type="InterPro" id="IPR037523">
    <property type="entry name" value="VOC_core"/>
</dbReference>
<evidence type="ECO:0000256" key="1">
    <source>
        <dbReference type="ARBA" id="ARBA00005008"/>
    </source>
</evidence>
<feature type="compositionally biased region" description="Basic and acidic residues" evidence="10">
    <location>
        <begin position="133"/>
        <end position="149"/>
    </location>
</feature>
<dbReference type="PROSITE" id="PS00935">
    <property type="entry name" value="GLYOXALASE_I_2"/>
    <property type="match status" value="1"/>
</dbReference>
<keyword evidence="5 9" id="KW-0456">Lyase</keyword>
<accession>A0A7H0GKX1</accession>
<dbReference type="InterPro" id="IPR004361">
    <property type="entry name" value="Glyoxalase_1"/>
</dbReference>
<evidence type="ECO:0000256" key="10">
    <source>
        <dbReference type="SAM" id="MobiDB-lite"/>
    </source>
</evidence>
<keyword evidence="9" id="KW-0533">Nickel</keyword>
<dbReference type="PROSITE" id="PS51819">
    <property type="entry name" value="VOC"/>
    <property type="match status" value="1"/>
</dbReference>
<gene>
    <name evidence="12" type="primary">gloA</name>
    <name evidence="12" type="ORF">H9K75_01700</name>
</gene>
<feature type="binding site" evidence="8">
    <location>
        <position position="57"/>
    </location>
    <ligand>
        <name>Zn(2+)</name>
        <dbReference type="ChEBI" id="CHEBI:29105"/>
        <note>ligand shared between dimeric partners</note>
    </ligand>
</feature>
<dbReference type="InterPro" id="IPR029068">
    <property type="entry name" value="Glyas_Bleomycin-R_OHBP_Dase"/>
</dbReference>
<dbReference type="SUPFAM" id="SSF54593">
    <property type="entry name" value="Glyoxalase/Bleomycin resistance protein/Dihydroxybiphenyl dioxygenase"/>
    <property type="match status" value="1"/>
</dbReference>
<evidence type="ECO:0000256" key="5">
    <source>
        <dbReference type="ARBA" id="ARBA00023239"/>
    </source>
</evidence>
<evidence type="ECO:0000256" key="8">
    <source>
        <dbReference type="PIRSR" id="PIRSR604361-3"/>
    </source>
</evidence>
<keyword evidence="13" id="KW-1185">Reference proteome</keyword>
<proteinExistence type="inferred from homology"/>
<comment type="function">
    <text evidence="9">Catalyzes the conversion of hemimercaptal, formed from methylglyoxal and glutathione, to S-lactoylglutathione.</text>
</comment>
<feature type="binding site" evidence="8">
    <location>
        <position position="123"/>
    </location>
    <ligand>
        <name>Zn(2+)</name>
        <dbReference type="ChEBI" id="CHEBI:29105"/>
        <note>ligand shared between dimeric partners</note>
    </ligand>
</feature>
<dbReference type="PROSITE" id="PS00934">
    <property type="entry name" value="GLYOXALASE_I_1"/>
    <property type="match status" value="1"/>
</dbReference>
<comment type="similarity">
    <text evidence="2 9">Belongs to the glyoxalase I family.</text>
</comment>
<evidence type="ECO:0000256" key="7">
    <source>
        <dbReference type="PIRSR" id="PIRSR604361-1"/>
    </source>
</evidence>
<keyword evidence="8" id="KW-0862">Zinc</keyword>
<feature type="binding site" evidence="8">
    <location>
        <position position="75"/>
    </location>
    <ligand>
        <name>Zn(2+)</name>
        <dbReference type="ChEBI" id="CHEBI:29105"/>
        <note>ligand shared between dimeric partners</note>
    </ligand>
</feature>
<dbReference type="InterPro" id="IPR004360">
    <property type="entry name" value="Glyas_Fos-R_dOase_dom"/>
</dbReference>
<reference evidence="12 13" key="1">
    <citation type="submission" date="2020-08" db="EMBL/GenBank/DDBJ databases">
        <title>Genome sequence of Diaphorobacter aerolatus KACC 16536T.</title>
        <authorList>
            <person name="Hyun D.-W."/>
            <person name="Bae J.-W."/>
        </authorList>
    </citation>
    <scope>NUCLEOTIDE SEQUENCE [LARGE SCALE GENOMIC DNA]</scope>
    <source>
        <strain evidence="12 13">KACC 16536</strain>
    </source>
</reference>
<dbReference type="GO" id="GO:0004462">
    <property type="term" value="F:lactoylglutathione lyase activity"/>
    <property type="evidence" value="ECO:0007669"/>
    <property type="project" value="UniProtKB-UniRule"/>
</dbReference>
<protein>
    <recommendedName>
        <fullName evidence="3 9">Lactoylglutathione lyase</fullName>
        <ecNumber evidence="3 9">4.4.1.5</ecNumber>
    </recommendedName>
    <alternativeName>
        <fullName evidence="9">Glyoxalase I</fullName>
    </alternativeName>
</protein>
<dbReference type="UniPathway" id="UPA00619">
    <property type="reaction ID" value="UER00675"/>
</dbReference>
<dbReference type="CDD" id="cd16358">
    <property type="entry name" value="GlxI_Ni"/>
    <property type="match status" value="1"/>
</dbReference>
<dbReference type="InterPro" id="IPR018146">
    <property type="entry name" value="Glyoxalase_1_CS"/>
</dbReference>
<dbReference type="PANTHER" id="PTHR46036">
    <property type="entry name" value="LACTOYLGLUTATHIONE LYASE"/>
    <property type="match status" value="1"/>
</dbReference>
<dbReference type="AlphaFoldDB" id="A0A7H0GKX1"/>
<dbReference type="NCBIfam" id="TIGR00068">
    <property type="entry name" value="glyox_I"/>
    <property type="match status" value="1"/>
</dbReference>
<evidence type="ECO:0000256" key="6">
    <source>
        <dbReference type="ARBA" id="ARBA00048273"/>
    </source>
</evidence>
<dbReference type="Proteomes" id="UP000516028">
    <property type="component" value="Chromosome"/>
</dbReference>
<dbReference type="KEGG" id="daer:H9K75_01700"/>
<sequence length="149" mass="16200">MRLLHTMLRVGNLQRSVDFYTKVLGMTLLRTSENAEYKYSLAFLGYDGGNPGQAEIELTFNWDTTSYDMGTAYGHIALGVPDAYAACEKIKASGGNVTREAGPVKGGTTVIAFVTDPDGYKVELIQENSRSGSDGRHLDVKSTDPLRSV</sequence>
<feature type="active site" description="Proton donor/acceptor" evidence="7">
    <location>
        <position position="123"/>
    </location>
</feature>